<name>A0A3R8ZXJ1_9HYPH</name>
<evidence type="ECO:0000313" key="2">
    <source>
        <dbReference type="EMBL" id="RSB65883.1"/>
    </source>
</evidence>
<reference evidence="1 4" key="2">
    <citation type="submission" date="2020-08" db="EMBL/GenBank/DDBJ databases">
        <title>Genomic Encyclopedia of Type Strains, Phase III (KMG-III): the genomes of soil and plant-associated and newly described type strains.</title>
        <authorList>
            <person name="Whitman W."/>
        </authorList>
    </citation>
    <scope>NUCLEOTIDE SEQUENCE [LARGE SCALE GENOMIC DNA]</scope>
    <source>
        <strain evidence="1 4">CECT 4113</strain>
    </source>
</reference>
<reference evidence="2 3" key="1">
    <citation type="submission" date="2018-11" db="EMBL/GenBank/DDBJ databases">
        <authorList>
            <person name="Huo Y."/>
        </authorList>
    </citation>
    <scope>NUCLEOTIDE SEQUENCE [LARGE SCALE GENOMIC DNA]</scope>
    <source>
        <strain evidence="2 3">DSM 30132</strain>
    </source>
</reference>
<keyword evidence="4" id="KW-1185">Reference proteome</keyword>
<accession>A0A3R8ZXJ1</accession>
<evidence type="ECO:0000313" key="1">
    <source>
        <dbReference type="EMBL" id="MBB3137816.1"/>
    </source>
</evidence>
<dbReference type="Proteomes" id="UP000518315">
    <property type="component" value="Unassembled WGS sequence"/>
</dbReference>
<organism evidence="2 3">
    <name type="scientific">Rhizobium pisi</name>
    <dbReference type="NCBI Taxonomy" id="574561"/>
    <lineage>
        <taxon>Bacteria</taxon>
        <taxon>Pseudomonadati</taxon>
        <taxon>Pseudomonadota</taxon>
        <taxon>Alphaproteobacteria</taxon>
        <taxon>Hyphomicrobiales</taxon>
        <taxon>Rhizobiaceae</taxon>
        <taxon>Rhizobium/Agrobacterium group</taxon>
        <taxon>Rhizobium</taxon>
    </lineage>
</organism>
<gene>
    <name evidence="2" type="ORF">EFD55_25930</name>
    <name evidence="1" type="ORF">FHS26_005584</name>
</gene>
<protein>
    <submittedName>
        <fullName evidence="2">Polysaccharide pyruvyl transferase family protein</fullName>
    </submittedName>
    <submittedName>
        <fullName evidence="1">Succinoglycan biosynthesis protein ExoV</fullName>
    </submittedName>
</protein>
<keyword evidence="2" id="KW-0808">Transferase</keyword>
<dbReference type="EMBL" id="JACHXH010000025">
    <property type="protein sequence ID" value="MBB3137816.1"/>
    <property type="molecule type" value="Genomic_DNA"/>
</dbReference>
<evidence type="ECO:0000313" key="4">
    <source>
        <dbReference type="Proteomes" id="UP000518315"/>
    </source>
</evidence>
<comment type="caution">
    <text evidence="2">The sequence shown here is derived from an EMBL/GenBank/DDBJ whole genome shotgun (WGS) entry which is preliminary data.</text>
</comment>
<dbReference type="RefSeq" id="WP_125848775.1">
    <property type="nucleotide sequence ID" value="NZ_JACHXH010000025.1"/>
</dbReference>
<proteinExistence type="predicted"/>
<evidence type="ECO:0000313" key="3">
    <source>
        <dbReference type="Proteomes" id="UP000277279"/>
    </source>
</evidence>
<dbReference type="OrthoDB" id="9803627at2"/>
<dbReference type="EMBL" id="RJJT01000022">
    <property type="protein sequence ID" value="RSB65883.1"/>
    <property type="molecule type" value="Genomic_DNA"/>
</dbReference>
<sequence length="302" mass="33986">MKMFAFSKVSNFGDQLNHWLWPKLLPGGFFTENDERLFLGIGSVLYDSHPANAEKVVFGAGYAGYSALPAIDETWKLYFVRGKNTAAALNLPEDMAVGDSGILIRAVTLPQYEKRFRVSFMPHYESAMFGSWEKICNKLGINFIDPRWDVDVVLEHMLSSELLVSEAMHGVIIADALRVPWKAILPHDPNHRNKWQDWASVLDLNIDFQRLGPSNALEWLMSFFWGKRRFVYALRKRRDKFFSFGFGLPLATAIGALKTASRAAGQLSSDTSIERVTSRMLVELDRLKTDFAPAALTASGAS</sequence>
<dbReference type="GO" id="GO:0016740">
    <property type="term" value="F:transferase activity"/>
    <property type="evidence" value="ECO:0007669"/>
    <property type="project" value="UniProtKB-KW"/>
</dbReference>
<dbReference type="Proteomes" id="UP000277279">
    <property type="component" value="Unassembled WGS sequence"/>
</dbReference>
<dbReference type="AlphaFoldDB" id="A0A3R8ZXJ1"/>